<dbReference type="RefSeq" id="WP_099553754.1">
    <property type="nucleotide sequence ID" value="NZ_LT960614.1"/>
</dbReference>
<dbReference type="AlphaFoldDB" id="A0A2C9D0U6"/>
<dbReference type="GO" id="GO:0006260">
    <property type="term" value="P:DNA replication"/>
    <property type="evidence" value="ECO:0007669"/>
    <property type="project" value="InterPro"/>
</dbReference>
<organism evidence="2 3">
    <name type="scientific">Hartmannibacter diazotrophicus</name>
    <dbReference type="NCBI Taxonomy" id="1482074"/>
    <lineage>
        <taxon>Bacteria</taxon>
        <taxon>Pseudomonadati</taxon>
        <taxon>Pseudomonadota</taxon>
        <taxon>Alphaproteobacteria</taxon>
        <taxon>Hyphomicrobiales</taxon>
        <taxon>Pleomorphomonadaceae</taxon>
        <taxon>Hartmannibacter</taxon>
    </lineage>
</organism>
<name>A0A2C9D0U6_9HYPH</name>
<dbReference type="KEGG" id="hdi:HDIA_0325"/>
<dbReference type="InterPro" id="IPR007694">
    <property type="entry name" value="DNA_helicase_DnaB-like_C"/>
</dbReference>
<dbReference type="NCBIfam" id="NF004629">
    <property type="entry name" value="PRK05973.1"/>
    <property type="match status" value="1"/>
</dbReference>
<dbReference type="EMBL" id="LT960614">
    <property type="protein sequence ID" value="SON53866.1"/>
    <property type="molecule type" value="Genomic_DNA"/>
</dbReference>
<keyword evidence="2" id="KW-0347">Helicase</keyword>
<dbReference type="Pfam" id="PF03796">
    <property type="entry name" value="DnaB_C"/>
    <property type="match status" value="1"/>
</dbReference>
<evidence type="ECO:0000313" key="2">
    <source>
        <dbReference type="EMBL" id="SON53866.1"/>
    </source>
</evidence>
<keyword evidence="2" id="KW-0378">Hydrolase</keyword>
<keyword evidence="2" id="KW-0067">ATP-binding</keyword>
<dbReference type="PANTHER" id="PTHR30153:SF2">
    <property type="entry name" value="REPLICATIVE DNA HELICASE"/>
    <property type="match status" value="1"/>
</dbReference>
<dbReference type="PANTHER" id="PTHR30153">
    <property type="entry name" value="REPLICATIVE DNA HELICASE DNAB"/>
    <property type="match status" value="1"/>
</dbReference>
<keyword evidence="2" id="KW-0547">Nucleotide-binding</keyword>
<dbReference type="GO" id="GO:0003678">
    <property type="term" value="F:DNA helicase activity"/>
    <property type="evidence" value="ECO:0007669"/>
    <property type="project" value="InterPro"/>
</dbReference>
<dbReference type="SUPFAM" id="SSF52540">
    <property type="entry name" value="P-loop containing nucleoside triphosphate hydrolases"/>
    <property type="match status" value="1"/>
</dbReference>
<feature type="domain" description="SF4 helicase" evidence="1">
    <location>
        <begin position="58"/>
        <end position="112"/>
    </location>
</feature>
<sequence length="238" mass="26273">MRLSSPVYRLKRQARLLSRQEKIPLHAALDRIAQREGFAAWSLLAARLTAEGSPAARMFARLDPGDLVLVGARPGHGKTLMSLELAIEAVKAGNTSHFFTLEYTEQDVRERLKAVGVTWSAFAGRFDVDTSDGINAAYIMQRLEGVPPGALAVVDYLQALDQKRDNPDLESQIRALKVFARERGHILVFVSQIDRAYESADRPVPGLGDVRLPNPLDLSLFSKSCFLSRGEVRFEAAG</sequence>
<protein>
    <submittedName>
        <fullName evidence="2">Replicative DNA helicase</fullName>
    </submittedName>
</protein>
<accession>A0A2C9D0U6</accession>
<dbReference type="OrthoDB" id="7357206at2"/>
<dbReference type="InterPro" id="IPR027417">
    <property type="entry name" value="P-loop_NTPase"/>
</dbReference>
<reference evidence="3" key="1">
    <citation type="submission" date="2017-09" db="EMBL/GenBank/DDBJ databases">
        <title>Genome sequence of Nannocystis excedens DSM 71.</title>
        <authorList>
            <person name="Blom J."/>
        </authorList>
    </citation>
    <scope>NUCLEOTIDE SEQUENCE [LARGE SCALE GENOMIC DNA]</scope>
    <source>
        <strain evidence="3">type strain: E19</strain>
    </source>
</reference>
<proteinExistence type="predicted"/>
<gene>
    <name evidence="2" type="ORF">HDIA_0325</name>
</gene>
<dbReference type="GO" id="GO:0005524">
    <property type="term" value="F:ATP binding"/>
    <property type="evidence" value="ECO:0007669"/>
    <property type="project" value="InterPro"/>
</dbReference>
<evidence type="ECO:0000313" key="3">
    <source>
        <dbReference type="Proteomes" id="UP000223606"/>
    </source>
</evidence>
<evidence type="ECO:0000259" key="1">
    <source>
        <dbReference type="Pfam" id="PF03796"/>
    </source>
</evidence>
<keyword evidence="3" id="KW-1185">Reference proteome</keyword>
<dbReference type="Gene3D" id="3.40.50.300">
    <property type="entry name" value="P-loop containing nucleotide triphosphate hydrolases"/>
    <property type="match status" value="1"/>
</dbReference>
<dbReference type="Proteomes" id="UP000223606">
    <property type="component" value="Chromosome 1"/>
</dbReference>
<dbReference type="GO" id="GO:0005829">
    <property type="term" value="C:cytosol"/>
    <property type="evidence" value="ECO:0007669"/>
    <property type="project" value="TreeGrafter"/>
</dbReference>